<evidence type="ECO:0000256" key="4">
    <source>
        <dbReference type="ARBA" id="ARBA00022840"/>
    </source>
</evidence>
<feature type="domain" description="AAA+ ATPase" evidence="7">
    <location>
        <begin position="282"/>
        <end position="429"/>
    </location>
</feature>
<protein>
    <recommendedName>
        <fullName evidence="6">Vesicle-fusing ATPase</fullName>
        <ecNumber evidence="6">3.6.4.6</ecNumber>
    </recommendedName>
</protein>
<dbReference type="PANTHER" id="PTHR23078:SF3">
    <property type="entry name" value="VESICLE-FUSING ATPASE"/>
    <property type="match status" value="1"/>
</dbReference>
<dbReference type="Pfam" id="PF17862">
    <property type="entry name" value="AAA_lid_3"/>
    <property type="match status" value="1"/>
</dbReference>
<comment type="function">
    <text evidence="6">Required for vesicle-mediated transport. Catalyzes the fusion of transport vesicles within the Golgi cisternae. Is also required for transport from the endoplasmic reticulum to the Golgi stack. Seems to function as a fusion protein required for the delivery of cargo proteins to all compartments of the Golgi stack independent of vesicle origin.</text>
</comment>
<dbReference type="FunFam" id="3.40.50.300:FF:000187">
    <property type="entry name" value="Vesicular-fusion ATPase SEC18"/>
    <property type="match status" value="1"/>
</dbReference>
<sequence>MVPLTLSYILSLKPIDDDLALTNCAFVSPEDYSEKCTTSPYIELNDIVLFAKPHDTIHQGQIGLNGVQRKHLRVSTGDEIQAHQFQTPKSTSTSNGGNDGGDFNALMMTMELEFTRPQVGQVLVQNGKHEDVDAKKMHGVISRTLISHVFTVGQKFAIEFCGNNYLVTVGGISNDVMQLVEGDDEVDERTSSNNNNNNKVKHQRGLFTSSTTLIFETAANSGIKISGQKSSVMNSTLFKSKEFSFEKLGIGGLDKQFEDIFRRAFSSRIFPQSVVQRLGITHVKGMLLHGPPGTGKTLIARQIGKMLNGKEPKVVNGPEVMSKYVGQSEENIRALFADAEAEYKQKGDDSELHIIIFDEIDAVCKSRGSVNSGTGVHDSIVNQLLTKIDGVDALNNILLIGMTNRKDMLDEAILRPGRLEVHIEIGLPDEAGRAQILKIHSNKMSENKFLSKDVDVSDLAKKTQNYSGAEIEGLVKSAVSFALTRHVNVADITAEIDEDNIKVTKDDFDRAFSEVVPAFGAATETFERCRLNGMISYGSRFEKLLGTSSALVEQVRVSEKTPKLACLLEGGVGCGKTALAATLAMNAEFPFMKIVSADSMIGHNEMSKVQTLAKVFDDAYKSNLSLLVLDDLERLLEYVSIGPRFSNVVLQALLVLIKRQPPKGKKLLVIGTTSNKLVLDDMGLTDAFDATVSVPSLTTDEATAVIKEIEAFRVEDVDAACAMLDHQTPIKKLFVLLELARHGRSDHDAMDDANAISLDRWINCMEDLST</sequence>
<dbReference type="InterPro" id="IPR003959">
    <property type="entry name" value="ATPase_AAA_core"/>
</dbReference>
<dbReference type="KEGG" id="bpg:Bathy12g02880"/>
<evidence type="ECO:0000256" key="3">
    <source>
        <dbReference type="ARBA" id="ARBA00022741"/>
    </source>
</evidence>
<dbReference type="SMART" id="SM00382">
    <property type="entry name" value="AAA"/>
    <property type="match status" value="2"/>
</dbReference>
<dbReference type="InterPro" id="IPR003593">
    <property type="entry name" value="AAA+_ATPase"/>
</dbReference>
<dbReference type="Gene3D" id="3.10.330.10">
    <property type="match status" value="1"/>
</dbReference>
<comment type="subcellular location">
    <subcellularLocation>
        <location evidence="6">Cytoplasm</location>
    </subcellularLocation>
</comment>
<dbReference type="Gene3D" id="3.40.50.300">
    <property type="entry name" value="P-loop containing nucleotide triphosphate hydrolases"/>
    <property type="match status" value="2"/>
</dbReference>
<evidence type="ECO:0000256" key="5">
    <source>
        <dbReference type="ARBA" id="ARBA00022927"/>
    </source>
</evidence>
<keyword evidence="3 6" id="KW-0547">Nucleotide-binding</keyword>
<dbReference type="GO" id="GO:0005524">
    <property type="term" value="F:ATP binding"/>
    <property type="evidence" value="ECO:0007669"/>
    <property type="project" value="UniProtKB-UniRule"/>
</dbReference>
<reference evidence="8 9" key="1">
    <citation type="submission" date="2011-10" db="EMBL/GenBank/DDBJ databases">
        <authorList>
            <person name="Genoscope - CEA"/>
        </authorList>
    </citation>
    <scope>NUCLEOTIDE SEQUENCE [LARGE SCALE GENOMIC DNA]</scope>
    <source>
        <strain evidence="8 9">RCC 1105</strain>
    </source>
</reference>
<dbReference type="InterPro" id="IPR003960">
    <property type="entry name" value="ATPase_AAA_CS"/>
</dbReference>
<dbReference type="FunFam" id="3.40.50.300:FF:000166">
    <property type="entry name" value="vesicle-fusing ATPase isoform X1"/>
    <property type="match status" value="1"/>
</dbReference>
<comment type="cofactor">
    <cofactor evidence="6">
        <name>Mg(2+)</name>
        <dbReference type="ChEBI" id="CHEBI:18420"/>
    </cofactor>
    <text evidence="6">Binds 1 Mg(2+) ion per subunit.</text>
</comment>
<dbReference type="Gene3D" id="2.40.40.20">
    <property type="match status" value="1"/>
</dbReference>
<dbReference type="RefSeq" id="XP_007509992.1">
    <property type="nucleotide sequence ID" value="XM_007509930.1"/>
</dbReference>
<evidence type="ECO:0000256" key="1">
    <source>
        <dbReference type="ARBA" id="ARBA00006914"/>
    </source>
</evidence>
<evidence type="ECO:0000313" key="9">
    <source>
        <dbReference type="Proteomes" id="UP000198341"/>
    </source>
</evidence>
<dbReference type="AlphaFoldDB" id="K8ELI8"/>
<feature type="domain" description="AAA+ ATPase" evidence="7">
    <location>
        <begin position="562"/>
        <end position="698"/>
    </location>
</feature>
<dbReference type="Proteomes" id="UP000198341">
    <property type="component" value="Chromosome 12"/>
</dbReference>
<dbReference type="FunFam" id="1.10.8.60:FF:000115">
    <property type="entry name" value="N-ethylmaleimide-sensitive fusion protein, putative"/>
    <property type="match status" value="1"/>
</dbReference>
<evidence type="ECO:0000259" key="7">
    <source>
        <dbReference type="SMART" id="SM00382"/>
    </source>
</evidence>
<evidence type="ECO:0000256" key="2">
    <source>
        <dbReference type="ARBA" id="ARBA00022448"/>
    </source>
</evidence>
<name>K8ELI8_9CHLO</name>
<gene>
    <name evidence="8" type="ordered locus">Bathy12g02880</name>
</gene>
<keyword evidence="2 6" id="KW-0813">Transport</keyword>
<evidence type="ECO:0000256" key="6">
    <source>
        <dbReference type="RuleBase" id="RU367045"/>
    </source>
</evidence>
<dbReference type="PROSITE" id="PS00674">
    <property type="entry name" value="AAA"/>
    <property type="match status" value="1"/>
</dbReference>
<dbReference type="InterPro" id="IPR009010">
    <property type="entry name" value="Asp_de-COase-like_dom_sf"/>
</dbReference>
<organism evidence="8 9">
    <name type="scientific">Bathycoccus prasinos</name>
    <dbReference type="NCBI Taxonomy" id="41875"/>
    <lineage>
        <taxon>Eukaryota</taxon>
        <taxon>Viridiplantae</taxon>
        <taxon>Chlorophyta</taxon>
        <taxon>Mamiellophyceae</taxon>
        <taxon>Mamiellales</taxon>
        <taxon>Bathycoccaceae</taxon>
        <taxon>Bathycoccus</taxon>
    </lineage>
</organism>
<dbReference type="InterPro" id="IPR027417">
    <property type="entry name" value="P-loop_NTPase"/>
</dbReference>
<keyword evidence="9" id="KW-1185">Reference proteome</keyword>
<dbReference type="SUPFAM" id="SSF52540">
    <property type="entry name" value="P-loop containing nucleoside triphosphate hydrolases"/>
    <property type="match status" value="2"/>
</dbReference>
<dbReference type="GO" id="GO:0016887">
    <property type="term" value="F:ATP hydrolysis activity"/>
    <property type="evidence" value="ECO:0007669"/>
    <property type="project" value="InterPro"/>
</dbReference>
<keyword evidence="6" id="KW-0460">Magnesium</keyword>
<dbReference type="eggNOG" id="KOG0741">
    <property type="taxonomic scope" value="Eukaryota"/>
</dbReference>
<dbReference type="GeneID" id="19012509"/>
<dbReference type="InterPro" id="IPR041569">
    <property type="entry name" value="AAA_lid_3"/>
</dbReference>
<keyword evidence="6" id="KW-0963">Cytoplasm</keyword>
<dbReference type="CDD" id="cd00009">
    <property type="entry name" value="AAA"/>
    <property type="match status" value="1"/>
</dbReference>
<dbReference type="SUPFAM" id="SSF50692">
    <property type="entry name" value="ADC-like"/>
    <property type="match status" value="1"/>
</dbReference>
<dbReference type="EMBL" id="FO082267">
    <property type="protein sequence ID" value="CCO19107.1"/>
    <property type="molecule type" value="Genomic_DNA"/>
</dbReference>
<proteinExistence type="inferred from homology"/>
<dbReference type="EC" id="3.6.4.6" evidence="6"/>
<dbReference type="GO" id="GO:0043001">
    <property type="term" value="P:Golgi to plasma membrane protein transport"/>
    <property type="evidence" value="ECO:0007669"/>
    <property type="project" value="TreeGrafter"/>
</dbReference>
<dbReference type="GO" id="GO:0046872">
    <property type="term" value="F:metal ion binding"/>
    <property type="evidence" value="ECO:0007669"/>
    <property type="project" value="UniProtKB-UniRule"/>
</dbReference>
<keyword evidence="4 6" id="KW-0067">ATP-binding</keyword>
<comment type="similarity">
    <text evidence="1 6">Belongs to the AAA ATPase family.</text>
</comment>
<dbReference type="PANTHER" id="PTHR23078">
    <property type="entry name" value="VESICULAR-FUSION PROTEIN NSF"/>
    <property type="match status" value="1"/>
</dbReference>
<dbReference type="InterPro" id="IPR039812">
    <property type="entry name" value="Vesicle-fus_ATPase"/>
</dbReference>
<dbReference type="STRING" id="41875.K8ELI8"/>
<keyword evidence="6" id="KW-0378">Hydrolase</keyword>
<dbReference type="GO" id="GO:0006891">
    <property type="term" value="P:intra-Golgi vesicle-mediated transport"/>
    <property type="evidence" value="ECO:0007669"/>
    <property type="project" value="TreeGrafter"/>
</dbReference>
<dbReference type="OrthoDB" id="9982946at2759"/>
<keyword evidence="5 6" id="KW-0653">Protein transport</keyword>
<keyword evidence="6" id="KW-0931">ER-Golgi transport</keyword>
<dbReference type="InterPro" id="IPR029067">
    <property type="entry name" value="CDC48_domain_2-like_sf"/>
</dbReference>
<keyword evidence="6" id="KW-0479">Metal-binding</keyword>
<dbReference type="Pfam" id="PF00004">
    <property type="entry name" value="AAA"/>
    <property type="match status" value="2"/>
</dbReference>
<dbReference type="Gene3D" id="1.10.8.60">
    <property type="match status" value="1"/>
</dbReference>
<dbReference type="SUPFAM" id="SSF54585">
    <property type="entry name" value="Cdc48 domain 2-like"/>
    <property type="match status" value="1"/>
</dbReference>
<dbReference type="GO" id="GO:0005795">
    <property type="term" value="C:Golgi stack"/>
    <property type="evidence" value="ECO:0007669"/>
    <property type="project" value="TreeGrafter"/>
</dbReference>
<dbReference type="GO" id="GO:0035494">
    <property type="term" value="P:SNARE complex disassembly"/>
    <property type="evidence" value="ECO:0007669"/>
    <property type="project" value="InterPro"/>
</dbReference>
<comment type="catalytic activity">
    <reaction evidence="6">
        <text>ATP + H2O = ADP + phosphate + H(+)</text>
        <dbReference type="Rhea" id="RHEA:13065"/>
        <dbReference type="ChEBI" id="CHEBI:15377"/>
        <dbReference type="ChEBI" id="CHEBI:15378"/>
        <dbReference type="ChEBI" id="CHEBI:30616"/>
        <dbReference type="ChEBI" id="CHEBI:43474"/>
        <dbReference type="ChEBI" id="CHEBI:456216"/>
        <dbReference type="EC" id="3.6.4.6"/>
    </reaction>
</comment>
<accession>K8ELI8</accession>
<evidence type="ECO:0000313" key="8">
    <source>
        <dbReference type="EMBL" id="CCO19107.1"/>
    </source>
</evidence>